<dbReference type="EMBL" id="JPQT01000183">
    <property type="protein sequence ID" value="KFE43832.1"/>
    <property type="molecule type" value="Genomic_DNA"/>
</dbReference>
<protein>
    <recommendedName>
        <fullName evidence="9">Transport permease protein</fullName>
    </recommendedName>
</protein>
<evidence type="ECO:0000256" key="1">
    <source>
        <dbReference type="ARBA" id="ARBA00004651"/>
    </source>
</evidence>
<feature type="transmembrane region" description="Helical" evidence="9">
    <location>
        <begin position="73"/>
        <end position="94"/>
    </location>
</feature>
<feature type="transmembrane region" description="Helical" evidence="9">
    <location>
        <begin position="188"/>
        <end position="206"/>
    </location>
</feature>
<sequence length="269" mass="30198">MKTTLSVFSLLKDVLRFRGLIYAITLREIKSRYAGSTFGALWLVVPPIFMVFIYTVIFSRLMQARMPGIEHQYAYSIYLCAGLITWNLLLELVQRGKGVFLEHANLIKKSSFPKFILFIPVIAVAALNSLILLVLVIGFMLISGYPIMPTILVLVPILGITILLGIAVGALLATLNVFFRDIGQLSDVFFQALFWATPIVYPLSILSERVQEILSWNPVFPLVLTAQRALLGEALGMRPLVYPLVFGLIVFLLAVLLYKRSYNDLLDQI</sequence>
<evidence type="ECO:0000256" key="5">
    <source>
        <dbReference type="ARBA" id="ARBA00022692"/>
    </source>
</evidence>
<dbReference type="PANTHER" id="PTHR30413:SF10">
    <property type="entry name" value="CAPSULE POLYSACCHARIDE EXPORT INNER-MEMBRANE PROTEIN CTRC"/>
    <property type="match status" value="1"/>
</dbReference>
<reference evidence="11 12" key="1">
    <citation type="submission" date="2014-07" db="EMBL/GenBank/DDBJ databases">
        <title>Draft Genome Sequences of Environmental Pseudomonas syringae strains.</title>
        <authorList>
            <person name="Baltrus D.A."/>
            <person name="Berge O."/>
            <person name="Morris C."/>
        </authorList>
    </citation>
    <scope>NUCLEOTIDE SEQUENCE [LARGE SCALE GENOMIC DNA]</scope>
    <source>
        <strain evidence="11 12">CEB003</strain>
    </source>
</reference>
<evidence type="ECO:0000256" key="9">
    <source>
        <dbReference type="RuleBase" id="RU361157"/>
    </source>
</evidence>
<evidence type="ECO:0000313" key="12">
    <source>
        <dbReference type="Proteomes" id="UP000028643"/>
    </source>
</evidence>
<proteinExistence type="inferred from homology"/>
<evidence type="ECO:0000256" key="8">
    <source>
        <dbReference type="ARBA" id="ARBA00023136"/>
    </source>
</evidence>
<dbReference type="GO" id="GO:0015920">
    <property type="term" value="P:lipopolysaccharide transport"/>
    <property type="evidence" value="ECO:0007669"/>
    <property type="project" value="TreeGrafter"/>
</dbReference>
<evidence type="ECO:0000313" key="11">
    <source>
        <dbReference type="EMBL" id="KFE43832.1"/>
    </source>
</evidence>
<feature type="transmembrane region" description="Helical" evidence="9">
    <location>
        <begin position="40"/>
        <end position="61"/>
    </location>
</feature>
<keyword evidence="7" id="KW-0625">Polysaccharide transport</keyword>
<evidence type="ECO:0000256" key="3">
    <source>
        <dbReference type="ARBA" id="ARBA00022448"/>
    </source>
</evidence>
<dbReference type="GO" id="GO:0140359">
    <property type="term" value="F:ABC-type transporter activity"/>
    <property type="evidence" value="ECO:0007669"/>
    <property type="project" value="InterPro"/>
</dbReference>
<feature type="transmembrane region" description="Helical" evidence="9">
    <location>
        <begin position="151"/>
        <end position="179"/>
    </location>
</feature>
<dbReference type="Proteomes" id="UP000028643">
    <property type="component" value="Unassembled WGS sequence"/>
</dbReference>
<dbReference type="PANTHER" id="PTHR30413">
    <property type="entry name" value="INNER MEMBRANE TRANSPORT PERMEASE"/>
    <property type="match status" value="1"/>
</dbReference>
<dbReference type="InterPro" id="IPR047817">
    <property type="entry name" value="ABC2_TM_bact-type"/>
</dbReference>
<comment type="caution">
    <text evidence="11">The sequence shown here is derived from an EMBL/GenBank/DDBJ whole genome shotgun (WGS) entry which is preliminary data.</text>
</comment>
<dbReference type="Pfam" id="PF01061">
    <property type="entry name" value="ABC2_membrane"/>
    <property type="match status" value="1"/>
</dbReference>
<comment type="similarity">
    <text evidence="2 9">Belongs to the ABC-2 integral membrane protein family.</text>
</comment>
<comment type="subcellular location">
    <subcellularLocation>
        <location evidence="9">Cell inner membrane</location>
        <topology evidence="9">Multi-pass membrane protein</topology>
    </subcellularLocation>
    <subcellularLocation>
        <location evidence="1">Cell membrane</location>
        <topology evidence="1">Multi-pass membrane protein</topology>
    </subcellularLocation>
</comment>
<keyword evidence="7" id="KW-0762">Sugar transport</keyword>
<keyword evidence="5 9" id="KW-0812">Transmembrane</keyword>
<name>A0A085UKW9_PSESX</name>
<evidence type="ECO:0000256" key="6">
    <source>
        <dbReference type="ARBA" id="ARBA00022989"/>
    </source>
</evidence>
<dbReference type="AlphaFoldDB" id="A0A085UKW9"/>
<keyword evidence="6 9" id="KW-1133">Transmembrane helix</keyword>
<keyword evidence="4 9" id="KW-1003">Cell membrane</keyword>
<dbReference type="InterPro" id="IPR013525">
    <property type="entry name" value="ABC2_TM"/>
</dbReference>
<feature type="domain" description="ABC transmembrane type-2" evidence="10">
    <location>
        <begin position="38"/>
        <end position="261"/>
    </location>
</feature>
<evidence type="ECO:0000256" key="7">
    <source>
        <dbReference type="ARBA" id="ARBA00023047"/>
    </source>
</evidence>
<feature type="transmembrane region" description="Helical" evidence="9">
    <location>
        <begin position="115"/>
        <end position="145"/>
    </location>
</feature>
<dbReference type="PATRIC" id="fig|317.174.peg.6259"/>
<accession>A0A085UKW9</accession>
<feature type="transmembrane region" description="Helical" evidence="9">
    <location>
        <begin position="240"/>
        <end position="258"/>
    </location>
</feature>
<evidence type="ECO:0000256" key="2">
    <source>
        <dbReference type="ARBA" id="ARBA00007783"/>
    </source>
</evidence>
<gene>
    <name evidence="11" type="ORF">IV02_30705</name>
</gene>
<keyword evidence="3 9" id="KW-0813">Transport</keyword>
<evidence type="ECO:0000256" key="4">
    <source>
        <dbReference type="ARBA" id="ARBA00022475"/>
    </source>
</evidence>
<evidence type="ECO:0000259" key="10">
    <source>
        <dbReference type="PROSITE" id="PS51012"/>
    </source>
</evidence>
<organism evidence="11 12">
    <name type="scientific">Pseudomonas syringae</name>
    <dbReference type="NCBI Taxonomy" id="317"/>
    <lineage>
        <taxon>Bacteria</taxon>
        <taxon>Pseudomonadati</taxon>
        <taxon>Pseudomonadota</taxon>
        <taxon>Gammaproteobacteria</taxon>
        <taxon>Pseudomonadales</taxon>
        <taxon>Pseudomonadaceae</taxon>
        <taxon>Pseudomonas</taxon>
    </lineage>
</organism>
<dbReference type="PROSITE" id="PS51012">
    <property type="entry name" value="ABC_TM2"/>
    <property type="match status" value="1"/>
</dbReference>
<dbReference type="GO" id="GO:0015774">
    <property type="term" value="P:polysaccharide transport"/>
    <property type="evidence" value="ECO:0007669"/>
    <property type="project" value="UniProtKB-KW"/>
</dbReference>
<keyword evidence="8 9" id="KW-0472">Membrane</keyword>
<dbReference type="GO" id="GO:0005886">
    <property type="term" value="C:plasma membrane"/>
    <property type="evidence" value="ECO:0007669"/>
    <property type="project" value="UniProtKB-SubCell"/>
</dbReference>